<sequence>MTKTTFKHKLTTELVREALCTHGILDASNIEKLAKYIADQYCLNVWTVEELFLFLDHSNLQTYIGYNSTQFNTKLDYLIVSNKYFKIKNILIDIWPEYDSRDDLADQKTQIENLFNFQHKLYSILYTNAKTVMSQHKYRILPYFKKYKVHCLNQQSEKSIYDIRLTIYRLNNDFPSETITNTIFP</sequence>
<name>A0A481Z3Y2_9VIRU</name>
<proteinExistence type="predicted"/>
<evidence type="ECO:0000313" key="1">
    <source>
        <dbReference type="EMBL" id="QBK89689.1"/>
    </source>
</evidence>
<organism evidence="1">
    <name type="scientific">Pithovirus LCPAC001</name>
    <dbReference type="NCBI Taxonomy" id="2506585"/>
    <lineage>
        <taxon>Viruses</taxon>
        <taxon>Pithoviruses</taxon>
    </lineage>
</organism>
<protein>
    <submittedName>
        <fullName evidence="1">Uncharacterized protein</fullName>
    </submittedName>
</protein>
<accession>A0A481Z3Y2</accession>
<gene>
    <name evidence="1" type="ORF">LCPAC001_02020</name>
</gene>
<dbReference type="EMBL" id="MK500435">
    <property type="protein sequence ID" value="QBK89689.1"/>
    <property type="molecule type" value="Genomic_DNA"/>
</dbReference>
<reference evidence="1" key="1">
    <citation type="journal article" date="2019" name="MBio">
        <title>Virus Genomes from Deep Sea Sediments Expand the Ocean Megavirome and Support Independent Origins of Viral Gigantism.</title>
        <authorList>
            <person name="Backstrom D."/>
            <person name="Yutin N."/>
            <person name="Jorgensen S.L."/>
            <person name="Dharamshi J."/>
            <person name="Homa F."/>
            <person name="Zaremba-Niedwiedzka K."/>
            <person name="Spang A."/>
            <person name="Wolf Y.I."/>
            <person name="Koonin E.V."/>
            <person name="Ettema T.J."/>
        </authorList>
    </citation>
    <scope>NUCLEOTIDE SEQUENCE</scope>
</reference>